<protein>
    <submittedName>
        <fullName evidence="1">Uncharacterized protein</fullName>
    </submittedName>
</protein>
<dbReference type="AlphaFoldDB" id="A0A8D9ARR8"/>
<evidence type="ECO:0000313" key="1">
    <source>
        <dbReference type="EMBL" id="CAG6770176.1"/>
    </source>
</evidence>
<dbReference type="EMBL" id="HBUF01580974">
    <property type="protein sequence ID" value="CAG6770176.1"/>
    <property type="molecule type" value="Transcribed_RNA"/>
</dbReference>
<reference evidence="1" key="1">
    <citation type="submission" date="2021-05" db="EMBL/GenBank/DDBJ databases">
        <authorList>
            <person name="Alioto T."/>
            <person name="Alioto T."/>
            <person name="Gomez Garrido J."/>
        </authorList>
    </citation>
    <scope>NUCLEOTIDE SEQUENCE</scope>
</reference>
<accession>A0A8D9ARR8</accession>
<proteinExistence type="predicted"/>
<sequence length="125" mass="14465">MLIFPCFVLRRYSRFTRKGRGIPKKKVRTTLILAGKIKTTHTQLLNASNEHVLIFRLGFPLWSLAIHDNMYQTLDGTLRVTIVSTCQIHNIHLLNTYRMSHFIHITCRYQTLDATRGRVGSLAKV</sequence>
<organism evidence="1">
    <name type="scientific">Cacopsylla melanoneura</name>
    <dbReference type="NCBI Taxonomy" id="428564"/>
    <lineage>
        <taxon>Eukaryota</taxon>
        <taxon>Metazoa</taxon>
        <taxon>Ecdysozoa</taxon>
        <taxon>Arthropoda</taxon>
        <taxon>Hexapoda</taxon>
        <taxon>Insecta</taxon>
        <taxon>Pterygota</taxon>
        <taxon>Neoptera</taxon>
        <taxon>Paraneoptera</taxon>
        <taxon>Hemiptera</taxon>
        <taxon>Sternorrhyncha</taxon>
        <taxon>Psylloidea</taxon>
        <taxon>Psyllidae</taxon>
        <taxon>Psyllinae</taxon>
        <taxon>Cacopsylla</taxon>
    </lineage>
</organism>
<name>A0A8D9ARR8_9HEMI</name>